<gene>
    <name evidence="3" type="ORF">COW98_03930</name>
</gene>
<keyword evidence="2" id="KW-1133">Transmembrane helix</keyword>
<feature type="transmembrane region" description="Helical" evidence="2">
    <location>
        <begin position="249"/>
        <end position="266"/>
    </location>
</feature>
<name>A0A2H0BZS1_9BACT</name>
<evidence type="ECO:0000256" key="1">
    <source>
        <dbReference type="SAM" id="MobiDB-lite"/>
    </source>
</evidence>
<organism evidence="3 4">
    <name type="scientific">Candidatus Roizmanbacteria bacterium CG22_combo_CG10-13_8_21_14_all_35_9</name>
    <dbReference type="NCBI Taxonomy" id="1974861"/>
    <lineage>
        <taxon>Bacteria</taxon>
        <taxon>Candidatus Roizmaniibacteriota</taxon>
    </lineage>
</organism>
<protein>
    <submittedName>
        <fullName evidence="3">Uncharacterized protein</fullName>
    </submittedName>
</protein>
<sequence>MAGPTPGVTEGTGSGETAQQRTGSDLGSIPALAQADQTAAKNAVEPVLNNNDARTRGVLVWMAQSFKADEQGKSIFAPSALSKETERMRTNENANPTEKALGYDFETASIQYQLSNLSLDIQQNEFFLADSRVSPYQKAQYKQELGVKEEQQRVLSAKLNKLQEARKNDASLASEPNQVQALAKKLGVIDAETIDNPLGGIMNVLNRNNSREAMDQLFLGVGNQLSQDEREQLLSLTDFMSGKQDKKNFLSAMGGGIFSLLLIFLMKKMLEGGQRQQ</sequence>
<keyword evidence="2" id="KW-0472">Membrane</keyword>
<comment type="caution">
    <text evidence="3">The sequence shown here is derived from an EMBL/GenBank/DDBJ whole genome shotgun (WGS) entry which is preliminary data.</text>
</comment>
<dbReference type="Proteomes" id="UP000231021">
    <property type="component" value="Unassembled WGS sequence"/>
</dbReference>
<dbReference type="AlphaFoldDB" id="A0A2H0BZS1"/>
<proteinExistence type="predicted"/>
<keyword evidence="2" id="KW-0812">Transmembrane</keyword>
<evidence type="ECO:0000256" key="2">
    <source>
        <dbReference type="SAM" id="Phobius"/>
    </source>
</evidence>
<accession>A0A2H0BZS1</accession>
<feature type="region of interest" description="Disordered" evidence="1">
    <location>
        <begin position="1"/>
        <end position="26"/>
    </location>
</feature>
<evidence type="ECO:0000313" key="4">
    <source>
        <dbReference type="Proteomes" id="UP000231021"/>
    </source>
</evidence>
<feature type="compositionally biased region" description="Polar residues" evidence="1">
    <location>
        <begin position="15"/>
        <end position="25"/>
    </location>
</feature>
<dbReference type="EMBL" id="PCTB01000079">
    <property type="protein sequence ID" value="PIP62458.1"/>
    <property type="molecule type" value="Genomic_DNA"/>
</dbReference>
<evidence type="ECO:0000313" key="3">
    <source>
        <dbReference type="EMBL" id="PIP62458.1"/>
    </source>
</evidence>
<reference evidence="3 4" key="1">
    <citation type="submission" date="2017-09" db="EMBL/GenBank/DDBJ databases">
        <title>Depth-based differentiation of microbial function through sediment-hosted aquifers and enrichment of novel symbionts in the deep terrestrial subsurface.</title>
        <authorList>
            <person name="Probst A.J."/>
            <person name="Ladd B."/>
            <person name="Jarett J.K."/>
            <person name="Geller-Mcgrath D.E."/>
            <person name="Sieber C.M."/>
            <person name="Emerson J.B."/>
            <person name="Anantharaman K."/>
            <person name="Thomas B.C."/>
            <person name="Malmstrom R."/>
            <person name="Stieglmeier M."/>
            <person name="Klingl A."/>
            <person name="Woyke T."/>
            <person name="Ryan C.M."/>
            <person name="Banfield J.F."/>
        </authorList>
    </citation>
    <scope>NUCLEOTIDE SEQUENCE [LARGE SCALE GENOMIC DNA]</scope>
    <source>
        <strain evidence="3">CG22_combo_CG10-13_8_21_14_all_35_9</strain>
    </source>
</reference>